<sequence length="244" mass="26355">MTVWMCCCPVMSVKVTGLPPHAQPLSPQEKNDLLAYLQGNWKIQPIQVPGYQKNMILYENAMVSGGQYTLTGGFHNETRSTGGENSHTYQVTVANKPKTYDIVPFRSRTTGFIYVDNIGSCISDVETGQVTLIPAVPGAKLLWQREWKRGGFDQPASAIPPPYSLFGHVAPTQQGMPMKSPSHAPQPQTIQVNIIGATGQGTPPAAAEPPKYDSGPLVPPAYSSEIRLANSGGAIPDNFMSDSR</sequence>
<dbReference type="VEuPathDB" id="CryptoDB:Cvel_4724"/>
<accession>A0A0G4GHT8</accession>
<feature type="compositionally biased region" description="Low complexity" evidence="1">
    <location>
        <begin position="197"/>
        <end position="209"/>
    </location>
</feature>
<dbReference type="AlphaFoldDB" id="A0A0G4GHT8"/>
<gene>
    <name evidence="2" type="ORF">Cvel_4724</name>
</gene>
<proteinExistence type="predicted"/>
<reference evidence="2" key="1">
    <citation type="submission" date="2014-11" db="EMBL/GenBank/DDBJ databases">
        <authorList>
            <person name="Otto D Thomas"/>
            <person name="Naeem Raeece"/>
        </authorList>
    </citation>
    <scope>NUCLEOTIDE SEQUENCE</scope>
</reference>
<name>A0A0G4GHT8_9ALVE</name>
<dbReference type="EMBL" id="CDMZ01001226">
    <property type="protein sequence ID" value="CEM29305.1"/>
    <property type="molecule type" value="Genomic_DNA"/>
</dbReference>
<evidence type="ECO:0000256" key="1">
    <source>
        <dbReference type="SAM" id="MobiDB-lite"/>
    </source>
</evidence>
<organism evidence="2">
    <name type="scientific">Chromera velia CCMP2878</name>
    <dbReference type="NCBI Taxonomy" id="1169474"/>
    <lineage>
        <taxon>Eukaryota</taxon>
        <taxon>Sar</taxon>
        <taxon>Alveolata</taxon>
        <taxon>Colpodellida</taxon>
        <taxon>Chromeraceae</taxon>
        <taxon>Chromera</taxon>
    </lineage>
</organism>
<feature type="region of interest" description="Disordered" evidence="1">
    <location>
        <begin position="197"/>
        <end position="220"/>
    </location>
</feature>
<protein>
    <submittedName>
        <fullName evidence="2">Uncharacterized protein</fullName>
    </submittedName>
</protein>
<dbReference type="PhylomeDB" id="A0A0G4GHT8"/>
<evidence type="ECO:0000313" key="2">
    <source>
        <dbReference type="EMBL" id="CEM29305.1"/>
    </source>
</evidence>